<protein>
    <submittedName>
        <fullName evidence="1">Uncharacterized protein</fullName>
    </submittedName>
</protein>
<reference evidence="1" key="1">
    <citation type="submission" date="2014-09" db="EMBL/GenBank/DDBJ databases">
        <authorList>
            <person name="Magalhaes I.L.F."/>
            <person name="Oliveira U."/>
            <person name="Santos F.R."/>
            <person name="Vidigal T.H.D.A."/>
            <person name="Brescovit A.D."/>
            <person name="Santos A.J."/>
        </authorList>
    </citation>
    <scope>NUCLEOTIDE SEQUENCE</scope>
    <source>
        <tissue evidence="1">Shoot tissue taken approximately 20 cm above the soil surface</tissue>
    </source>
</reference>
<reference evidence="1" key="2">
    <citation type="journal article" date="2015" name="Data Brief">
        <title>Shoot transcriptome of the giant reed, Arundo donax.</title>
        <authorList>
            <person name="Barrero R.A."/>
            <person name="Guerrero F.D."/>
            <person name="Moolhuijzen P."/>
            <person name="Goolsby J.A."/>
            <person name="Tidwell J."/>
            <person name="Bellgard S.E."/>
            <person name="Bellgard M.I."/>
        </authorList>
    </citation>
    <scope>NUCLEOTIDE SEQUENCE</scope>
    <source>
        <tissue evidence="1">Shoot tissue taken approximately 20 cm above the soil surface</tissue>
    </source>
</reference>
<dbReference type="EMBL" id="GBRH01270611">
    <property type="protein sequence ID" value="JAD27284.1"/>
    <property type="molecule type" value="Transcribed_RNA"/>
</dbReference>
<evidence type="ECO:0000313" key="1">
    <source>
        <dbReference type="EMBL" id="JAD27284.1"/>
    </source>
</evidence>
<organism evidence="1">
    <name type="scientific">Arundo donax</name>
    <name type="common">Giant reed</name>
    <name type="synonym">Donax arundinaceus</name>
    <dbReference type="NCBI Taxonomy" id="35708"/>
    <lineage>
        <taxon>Eukaryota</taxon>
        <taxon>Viridiplantae</taxon>
        <taxon>Streptophyta</taxon>
        <taxon>Embryophyta</taxon>
        <taxon>Tracheophyta</taxon>
        <taxon>Spermatophyta</taxon>
        <taxon>Magnoliopsida</taxon>
        <taxon>Liliopsida</taxon>
        <taxon>Poales</taxon>
        <taxon>Poaceae</taxon>
        <taxon>PACMAD clade</taxon>
        <taxon>Arundinoideae</taxon>
        <taxon>Arundineae</taxon>
        <taxon>Arundo</taxon>
    </lineage>
</organism>
<dbReference type="AlphaFoldDB" id="A0A0A8YLV6"/>
<name>A0A0A8YLV6_ARUDO</name>
<accession>A0A0A8YLV6</accession>
<sequence>MVISRFSSICSNFSAPYLLPAEKQTRLAGLNSDRDKERLSP</sequence>
<proteinExistence type="predicted"/>